<feature type="coiled-coil region" evidence="5">
    <location>
        <begin position="20"/>
        <end position="50"/>
    </location>
</feature>
<keyword evidence="2 6" id="KW-0812">Transmembrane</keyword>
<evidence type="ECO:0000256" key="2">
    <source>
        <dbReference type="ARBA" id="ARBA00022692"/>
    </source>
</evidence>
<dbReference type="GO" id="GO:0012505">
    <property type="term" value="C:endomembrane system"/>
    <property type="evidence" value="ECO:0007669"/>
    <property type="project" value="UniProtKB-SubCell"/>
</dbReference>
<evidence type="ECO:0000256" key="4">
    <source>
        <dbReference type="ARBA" id="ARBA00023136"/>
    </source>
</evidence>
<dbReference type="OrthoDB" id="9793277at2"/>
<sequence length="143" mass="16397">MENQEIEKNIEELKKGEKVKEFLYRNKAKAKNLLEDKEKLEHTLESLEKKLSKVPVAGKYLQDVPVFISLVRAYVNKEYTEIPLGSIIAIISALIYVFNGFDFIPDLVPGVGFVDDAAVIAFAYSMVHDDVEEYKVWREANKK</sequence>
<proteinExistence type="predicted"/>
<dbReference type="Proteomes" id="UP000321425">
    <property type="component" value="Unassembled WGS sequence"/>
</dbReference>
<keyword evidence="4 6" id="KW-0472">Membrane</keyword>
<evidence type="ECO:0000313" key="11">
    <source>
        <dbReference type="Proteomes" id="UP000321425"/>
    </source>
</evidence>
<feature type="transmembrane region" description="Helical" evidence="6">
    <location>
        <begin position="82"/>
        <end position="101"/>
    </location>
</feature>
<reference evidence="9 10" key="1">
    <citation type="submission" date="2016-10" db="EMBL/GenBank/DDBJ databases">
        <authorList>
            <person name="de Groot N.N."/>
        </authorList>
    </citation>
    <scope>NUCLEOTIDE SEQUENCE [LARGE SCALE GENOMIC DNA]</scope>
    <source>
        <strain evidence="9 10">DSM 19182</strain>
    </source>
</reference>
<keyword evidence="5" id="KW-0175">Coiled coil</keyword>
<feature type="domain" description="DUF1232" evidence="7">
    <location>
        <begin position="87"/>
        <end position="122"/>
    </location>
</feature>
<keyword evidence="11" id="KW-1185">Reference proteome</keyword>
<evidence type="ECO:0000256" key="6">
    <source>
        <dbReference type="SAM" id="Phobius"/>
    </source>
</evidence>
<evidence type="ECO:0000313" key="8">
    <source>
        <dbReference type="EMBL" id="GEK88281.1"/>
    </source>
</evidence>
<evidence type="ECO:0000259" key="7">
    <source>
        <dbReference type="Pfam" id="PF06803"/>
    </source>
</evidence>
<dbReference type="Proteomes" id="UP000198548">
    <property type="component" value="Unassembled WGS sequence"/>
</dbReference>
<evidence type="ECO:0000256" key="5">
    <source>
        <dbReference type="SAM" id="Coils"/>
    </source>
</evidence>
<protein>
    <submittedName>
        <fullName evidence="9">Uncharacterized membrane protein YkvA, DUF1232 family</fullName>
    </submittedName>
</protein>
<accession>A0A1H7UI92</accession>
<comment type="subcellular location">
    <subcellularLocation>
        <location evidence="1">Endomembrane system</location>
        <topology evidence="1">Multi-pass membrane protein</topology>
    </subcellularLocation>
</comment>
<reference evidence="8 11" key="2">
    <citation type="submission" date="2019-07" db="EMBL/GenBank/DDBJ databases">
        <title>Whole genome shotgun sequence of Alkalibacterium putridalgicola NBRC 103243.</title>
        <authorList>
            <person name="Hosoyama A."/>
            <person name="Uohara A."/>
            <person name="Ohji S."/>
            <person name="Ichikawa N."/>
        </authorList>
    </citation>
    <scope>NUCLEOTIDE SEQUENCE [LARGE SCALE GENOMIC DNA]</scope>
    <source>
        <strain evidence="8 11">NBRC 103243</strain>
    </source>
</reference>
<dbReference type="AlphaFoldDB" id="A0A1H7UI92"/>
<dbReference type="EMBL" id="BJUX01000002">
    <property type="protein sequence ID" value="GEK88281.1"/>
    <property type="molecule type" value="Genomic_DNA"/>
</dbReference>
<dbReference type="EMBL" id="FOBL01000018">
    <property type="protein sequence ID" value="SEL96671.1"/>
    <property type="molecule type" value="Genomic_DNA"/>
</dbReference>
<dbReference type="Pfam" id="PF06803">
    <property type="entry name" value="DUF1232"/>
    <property type="match status" value="1"/>
</dbReference>
<evidence type="ECO:0000313" key="9">
    <source>
        <dbReference type="EMBL" id="SEL96671.1"/>
    </source>
</evidence>
<dbReference type="InterPro" id="IPR010652">
    <property type="entry name" value="DUF1232"/>
</dbReference>
<evidence type="ECO:0000256" key="1">
    <source>
        <dbReference type="ARBA" id="ARBA00004127"/>
    </source>
</evidence>
<organism evidence="9 10">
    <name type="scientific">Alkalibacterium putridalgicola</name>
    <dbReference type="NCBI Taxonomy" id="426703"/>
    <lineage>
        <taxon>Bacteria</taxon>
        <taxon>Bacillati</taxon>
        <taxon>Bacillota</taxon>
        <taxon>Bacilli</taxon>
        <taxon>Lactobacillales</taxon>
        <taxon>Carnobacteriaceae</taxon>
        <taxon>Alkalibacterium</taxon>
    </lineage>
</organism>
<dbReference type="RefSeq" id="WP_091488428.1">
    <property type="nucleotide sequence ID" value="NZ_BJUX01000002.1"/>
</dbReference>
<name>A0A1H7UI92_9LACT</name>
<evidence type="ECO:0000256" key="3">
    <source>
        <dbReference type="ARBA" id="ARBA00022989"/>
    </source>
</evidence>
<gene>
    <name evidence="8" type="ORF">APU01nite_03200</name>
    <name evidence="9" type="ORF">SAMN04488100_1189</name>
</gene>
<evidence type="ECO:0000313" key="10">
    <source>
        <dbReference type="Proteomes" id="UP000198548"/>
    </source>
</evidence>
<keyword evidence="3 6" id="KW-1133">Transmembrane helix</keyword>